<dbReference type="EMBL" id="RDQZ01000001">
    <property type="protein sequence ID" value="RXH17675.1"/>
    <property type="molecule type" value="Genomic_DNA"/>
</dbReference>
<comment type="caution">
    <text evidence="2">The sequence shown here is derived from an EMBL/GenBank/DDBJ whole genome shotgun (WGS) entry which is preliminary data.</text>
</comment>
<evidence type="ECO:0000313" key="2">
    <source>
        <dbReference type="EMBL" id="RXH17675.1"/>
    </source>
</evidence>
<dbReference type="SUPFAM" id="SSF51120">
    <property type="entry name" value="beta-Roll"/>
    <property type="match status" value="1"/>
</dbReference>
<dbReference type="InterPro" id="IPR012334">
    <property type="entry name" value="Pectin_lyas_fold"/>
</dbReference>
<dbReference type="NCBIfam" id="TIGR01965">
    <property type="entry name" value="VCBS_repeat"/>
    <property type="match status" value="2"/>
</dbReference>
<dbReference type="SMART" id="SM00710">
    <property type="entry name" value="PbH1"/>
    <property type="match status" value="14"/>
</dbReference>
<dbReference type="InterPro" id="IPR011049">
    <property type="entry name" value="Serralysin-like_metalloprot_C"/>
</dbReference>
<organism evidence="2 3">
    <name type="scientific">Bradyrhizobium guangzhouense</name>
    <dbReference type="NCBI Taxonomy" id="1325095"/>
    <lineage>
        <taxon>Bacteria</taxon>
        <taxon>Pseudomonadati</taxon>
        <taxon>Pseudomonadota</taxon>
        <taxon>Alphaproteobacteria</taxon>
        <taxon>Hyphomicrobiales</taxon>
        <taxon>Nitrobacteraceae</taxon>
        <taxon>Bradyrhizobium</taxon>
    </lineage>
</organism>
<accession>A0ABY0EG51</accession>
<gene>
    <name evidence="2" type="ORF">EAS56_00860</name>
</gene>
<protein>
    <recommendedName>
        <fullName evidence="1">FecR protein domain-containing protein</fullName>
    </recommendedName>
</protein>
<dbReference type="Gene3D" id="2.160.20.20">
    <property type="match status" value="1"/>
</dbReference>
<reference evidence="2 3" key="1">
    <citation type="submission" date="2018-10" db="EMBL/GenBank/DDBJ databases">
        <title>Bradyrhizobium sp. nov., effective nodules isolated from peanut in China.</title>
        <authorList>
            <person name="Li Y."/>
        </authorList>
    </citation>
    <scope>NUCLEOTIDE SEQUENCE [LARGE SCALE GENOMIC DNA]</scope>
    <source>
        <strain evidence="2 3">CCBAU 53426</strain>
    </source>
</reference>
<sequence>MNYAGKFDAALTSDGQGFLDGQGFRSSASDHVDSFTAKSFTATAHGHVPDGAVVIADPNLIFHGDFKRAGLDLVLSRDGHDFVVHDYFRGDKRAAIASPDGAHLTGDIVSALTGYVQVAQAAPGAAVAQVIGHVTKLTGSATVVRNGVSVILNNGDNVEKGDVVSTGSDSTLGITFIDGTVFGLSSNARMVLNEMVYDPNGSNNSSLLSLVAGTITFVAGETAKHGDMKIDTPVATMGIRGTAVLTEINFVVPAGGGDPQPQANFQVLVEPNGTTGSYILFDKLTLLPIATVNQAGQMIQISGGNVSVTNALLSPDVQKLINDVFTLKFTDNNTNTKLTNNSTDSITQNGDIVLIKTDTGATATATFVNTVSTGGNLAQGGSDKGVDRIPGAPFASVLDANGNVVTAFVMPEHAHATGDRADVTGDAVPADIIIFKINFLDQNLGDRPTVSVDVDPSKFTYTDSGHHDVTPSLTALQKQDIAATQIRIAVVADGGNNNNGSATLTYSIADHAFDFLADGETLTLTYIVSVNNNFSVQPEIRQIPITITITGSNDKPVITTSVPTITFSGGTSVPGGPLTTNVPTTGTLTFTDVDLTDTHTVSVALTGASLPDGTTVPPGPLAAFQNAMSVAIASGLDSTGTGTGTINWSLADLPVYLADFIPKGEVLTLVYTVTVADEHNATSTQTITVTITGTDAPAVVWIATNLPSGGFWKDAANWETGTVPTSSDDVIVITDQLHGLTPSYPVTIDVAAFGKSLTMDDYDTTVHHTAPQVVNHGTLTLAGALTLNADARFTNATDGTVFVGGAIDVETITRPKSNVVVPNTAAINNAGTLTLEAGGVIDTLTTIVNSGTINLSGGTLTLDTGIANTGGTVKVGFGATLVANAVTIDGGTVNISGTLELDGINLIENGTLNNSGVVNVKGAAEFADETGFNNAGGVIEVFAHDTLTIDHGSHINNAGDVKVDANSKLTVNGATIDGGAITVVTEIPVLVNAESDGGGSTFTFIYSSTSGTVTNNGELDLTGDGVLSNGNLTNNGTLNVTGTGNALDGEQVANAGTIEVLAGALAIGPGSVVDNSSGNVIVDAALTLNGATLSGGTIKGDGSIDVTGASKIDKAATLTVATVTADAKLTLDGITVSGSVITDNSSIELDDTVKLEGGAKIQGGPVTNNGALEIAGPVTLLNDVVTNQGTVQVDGSQTLTLSNTEISGGAIDGTGTIDVTGASKIDGGATLSTSAVTAEAKLTLDGITVSGSVIADNSSIELDHTVKLQGGAKIQGGPVTNNGTLEISGAATLSNDVVTNNSTVKVDGGQTLTLSGTEISGGAINGTGTIDIVGASKIDGGATLSTSAVTVEAGTTLTLDTATVDGATISDKGSITIDGTVKLTGGAVIQGSSSVFAPTGGSPATAEFNWGQLGTPYTIVGSPRQIVATDGTGGTISSAGGVFVRLDQSSGWSGNFAPGTHLLWDDQNGPDITIKFATPVSSAGAQIQADYYGSFTAEIIAYDLGGNVIGTVTEGGVSNGNADGSAIFIDLISSSADIAMVKFVLTSATYSPNDFAIGPVEFAEGPSVGGSGPIVNNGKLEISGAATLLNDIVTNIGSVQVDGSQTLQLSGTEIIGGTVNGAGTIDVTGASKIDGGATLSTGAVIANAKLTLDGITVSSSVITDNVSLELDDVVKLEGGAKIQGGPVTNNGTLEISGAATLLNDIVTNNDTVRVDDGQTLTLSGTEISGGTVNIYSGLSGGTINVTGDSTIDGNATLNKGAVTVASDITLKLDDVTVSASKITNGGTIKVDTGKKLTLADATLTGGALTIVGTLASSGTTTITDANISNLYLLESTLGGLLTLVATSSTPLITNDGGTIRANNAELDINTEAVTNTGTLAAINDGTLKLISTDVTNTDGAVSIESGSTLDLSAATIDGGTVTIAGTLESTGTSAISNADITNTGTITVTGGKLTIDPLVSHKIINSHLIQANGGELDISGELIVNTADLKAVGGGILKLTSLTVTNDGGTVTVDGISKLYLSDIVAINGGQLSNSGHLFSVSNANSISAAVTNTGTIEVQAGSLNLSGGLTGVGQLVIDDKATLELAGADAQTVTFAGGADTLKLDHTSLGFTGTIAGQSSTGGTFTVTGDADIATSSGDALDFTASGGTSDSRADIEITPTGTLTGAASGVAVTQNGTGDISLTATGDITGLAAGDAISFTVNGDIAGVSGRGIYLVDDVTGAGNITINNVTGKASGTGANSEGILVQNFNAANAGDISITQLGGAAGGAFGIDATTQGDGDVGIDAGGDITGTSIYGIRARSYGTGDITVTTEAGSVVTSGSSGIVAVNRATSLDGGDDSTATVNAHGAIHSGGTTNLGGNPPAGIQAGYAGSTNGSAANTGVSGTVVVNNYADITAGAGSGIDAYNYGNGDVTVNSFAGTSISVSGTKSYGIQASALSGGTGDIAVTLGTGVTISGATAYGIKAYSIDAGDITVTLATGDSITADSSGIVAVNYATAIDGDLHSAITVEAHGTIHSGTTPNNDGATPGGIIAGYKPGGNATFSGAVNGDVIVDSDATITADAGYGIQAFTWGAGNVTVSTGETSSITAAGTAIRASDHGGGDVSVTNEGSATGAVGLSALATGAGNITIVNDGHLTGTGATGISVTQNDDNATGATYITNHGYVVGADGHAAIYIQENTSDTGIATIDNTGTIGPVDVTSVASTTYAIVETGGAIAINNSGHIDGNIWVASATFDNKAAGIWTVSGTSAFGTLSKIDNAGEIDLHDGALVSGADGLTFGITNSGKIESWGSASITGNITNTNTIEIHTDGTLSLFGSLSGSGSVTIDTGATLVVDAAVSQTITFGGTGAEIDIHTTDFGGSIAGLAATDKIDLSSIDYGPGTSAVYLANDDASTGGTLTITDAAGHHISLTLTGADYSHAVFAGSDDGSHHTLITVNAADDAPKFTTDGATLTASFAELADTTGASTTYDPSPAATGSIAFTDVDLTDRPTVNVTHQDVTWLNSDHTALTLTPDQISALESALSLQLSGKNNGTVGWSYSIADSALDFLGQDQTATVVSTVTLDDGHKTDTTQITVTISGANDAPAIAAKAGDSAGADLSETNAGLGTNGTLTVSDPDATDHVTVARDHVSVYLDGTLQADGIDGLSNTDLLNYLTVQSGDILNGTATHAQFTWNFNSGSQAFDFLAAGHTLSLQYTIVPDDGHAPTGTGNGVVTINIAGSNDAPTLDDATLAAVSEDTAAPAGSSVGKLFAAGFHDVDDGASLKAVAITADHATAAQGVWQYEVAGGNQWIDVSGVSDTGALVLATDTLLRFVPAANYSGVPGSLDVHALDDTYVGDASGATPVLIDITSPAIGSSVSTQPATLNTEVTPVADPPAFKALAVNYVADSLTGDSIDLTKWQVVLPSVPGTADDASVTPTANGVVLHDHGYLETTSGFTPTAATPLHVSLSFSLDDGIGPYVAVTDGTDGTTGAFGSPANGLSFMFGWGQGLIITNNATGANVNLTAGLSQGTVYDATITDDGSHQTVVIVDHGTGEAVGSYTSDFSDYAAGNLVTITNREANDSQHDATVSNVTISNAFEGEHGVPIALSGLTAVTDTDGSEHMSLDLSGFPDGATFSVGQPGTGAEAGHWLISSADIDSLGASPLTMTAPADYTGEFSLHVSGSVVDQATGLSGPLSDTNTFTSDVAVKVDGGGPVIDTDNFTVSHNGDLGTDTIKDLSVVDSDAGASTDTFTLTATTSPTPSTDTSSVHLPTTSGSLSAINLGLADGVTYSPGDPAPDQDQITLTVTDKTTGAHDTVNFIFDEAGDTSQGITLTGTSGKDVIFAPTTGDTLTGGGGQDQFVFAPGSAGFDGEGHPVADYAHTITDFIEGVDRIDLRQFSDVGSIHDLTIAQQSGDTLVTWQQQISAGEGSVTEHESLLLSKLTANLKASDFIFHIT</sequence>
<evidence type="ECO:0000259" key="1">
    <source>
        <dbReference type="Pfam" id="PF04773"/>
    </source>
</evidence>
<keyword evidence="3" id="KW-1185">Reference proteome</keyword>
<dbReference type="Pfam" id="PF04773">
    <property type="entry name" value="FecR"/>
    <property type="match status" value="1"/>
</dbReference>
<dbReference type="InterPro" id="IPR010221">
    <property type="entry name" value="VCBS_dom"/>
</dbReference>
<feature type="domain" description="FecR protein" evidence="1">
    <location>
        <begin position="162"/>
        <end position="244"/>
    </location>
</feature>
<evidence type="ECO:0000313" key="3">
    <source>
        <dbReference type="Proteomes" id="UP000290401"/>
    </source>
</evidence>
<proteinExistence type="predicted"/>
<dbReference type="PANTHER" id="PTHR38731:SF3">
    <property type="entry name" value="BLL6125 PROTEIN"/>
    <property type="match status" value="1"/>
</dbReference>
<name>A0ABY0EG51_9BRAD</name>
<dbReference type="InterPro" id="IPR006860">
    <property type="entry name" value="FecR"/>
</dbReference>
<dbReference type="InterPro" id="IPR006626">
    <property type="entry name" value="PbH1"/>
</dbReference>
<dbReference type="Proteomes" id="UP000290401">
    <property type="component" value="Unassembled WGS sequence"/>
</dbReference>
<dbReference type="PANTHER" id="PTHR38731">
    <property type="entry name" value="LIPL45-RELATED LIPOPROTEIN-RELATED"/>
    <property type="match status" value="1"/>
</dbReference>
<dbReference type="Gene3D" id="2.160.20.10">
    <property type="entry name" value="Single-stranded right-handed beta-helix, Pectin lyase-like"/>
    <property type="match status" value="1"/>
</dbReference>
<dbReference type="InterPro" id="IPR012332">
    <property type="entry name" value="Autotransporter_pectin_lyase_C"/>
</dbReference>